<keyword evidence="6" id="KW-0675">Receptor</keyword>
<reference evidence="10" key="1">
    <citation type="submission" date="2022-08" db="UniProtKB">
        <authorList>
            <consortium name="EnsemblMetazoa"/>
        </authorList>
    </citation>
    <scope>IDENTIFICATION</scope>
    <source>
        <strain evidence="10">05x7-T-G4-1.051#20</strain>
    </source>
</reference>
<evidence type="ECO:0000256" key="4">
    <source>
        <dbReference type="ARBA" id="ARBA00023040"/>
    </source>
</evidence>
<keyword evidence="4" id="KW-0297">G-protein coupled receptor</keyword>
<protein>
    <recommendedName>
        <fullName evidence="9">G-protein coupled receptors family 1 profile domain-containing protein</fullName>
    </recommendedName>
</protein>
<dbReference type="Proteomes" id="UP000005408">
    <property type="component" value="Unassembled WGS sequence"/>
</dbReference>
<dbReference type="PRINTS" id="PR00237">
    <property type="entry name" value="GPCRRHODOPSN"/>
</dbReference>
<keyword evidence="5 8" id="KW-0472">Membrane</keyword>
<feature type="transmembrane region" description="Helical" evidence="8">
    <location>
        <begin position="54"/>
        <end position="72"/>
    </location>
</feature>
<feature type="transmembrane region" description="Helical" evidence="8">
    <location>
        <begin position="134"/>
        <end position="154"/>
    </location>
</feature>
<feature type="transmembrane region" description="Helical" evidence="8">
    <location>
        <begin position="498"/>
        <end position="519"/>
    </location>
</feature>
<keyword evidence="3 8" id="KW-1133">Transmembrane helix</keyword>
<feature type="transmembrane region" description="Helical" evidence="8">
    <location>
        <begin position="20"/>
        <end position="42"/>
    </location>
</feature>
<evidence type="ECO:0000256" key="2">
    <source>
        <dbReference type="ARBA" id="ARBA00022692"/>
    </source>
</evidence>
<dbReference type="AlphaFoldDB" id="A0A8W8LP01"/>
<proteinExistence type="predicted"/>
<dbReference type="PANTHER" id="PTHR24238:SF47">
    <property type="entry name" value="ECDYSTEROIDS_DOPAMINE RECEPTOR-RELATED"/>
    <property type="match status" value="1"/>
</dbReference>
<keyword evidence="7" id="KW-0807">Transducer</keyword>
<evidence type="ECO:0000259" key="9">
    <source>
        <dbReference type="PROSITE" id="PS50262"/>
    </source>
</evidence>
<dbReference type="PANTHER" id="PTHR24238">
    <property type="entry name" value="G-PROTEIN COUPLED RECEPTOR"/>
    <property type="match status" value="1"/>
</dbReference>
<feature type="domain" description="G-protein coupled receptors family 1 profile" evidence="9">
    <location>
        <begin position="35"/>
        <end position="516"/>
    </location>
</feature>
<dbReference type="PROSITE" id="PS50262">
    <property type="entry name" value="G_PROTEIN_RECEP_F1_2"/>
    <property type="match status" value="1"/>
</dbReference>
<evidence type="ECO:0000313" key="10">
    <source>
        <dbReference type="EnsemblMetazoa" id="G28932.4:cds"/>
    </source>
</evidence>
<evidence type="ECO:0000256" key="7">
    <source>
        <dbReference type="ARBA" id="ARBA00023224"/>
    </source>
</evidence>
<dbReference type="SUPFAM" id="SSF81321">
    <property type="entry name" value="Family A G protein-coupled receptor-like"/>
    <property type="match status" value="1"/>
</dbReference>
<evidence type="ECO:0000256" key="3">
    <source>
        <dbReference type="ARBA" id="ARBA00022989"/>
    </source>
</evidence>
<feature type="transmembrane region" description="Helical" evidence="8">
    <location>
        <begin position="184"/>
        <end position="206"/>
    </location>
</feature>
<dbReference type="EnsemblMetazoa" id="G28932.4">
    <property type="protein sequence ID" value="G28932.4:cds"/>
    <property type="gene ID" value="G28932"/>
</dbReference>
<comment type="subcellular location">
    <subcellularLocation>
        <location evidence="1">Membrane</location>
        <topology evidence="1">Multi-pass membrane protein</topology>
    </subcellularLocation>
</comment>
<evidence type="ECO:0000256" key="6">
    <source>
        <dbReference type="ARBA" id="ARBA00023170"/>
    </source>
</evidence>
<dbReference type="CDD" id="cd00637">
    <property type="entry name" value="7tm_classA_rhodopsin-like"/>
    <property type="match status" value="1"/>
</dbReference>
<feature type="transmembrane region" description="Helical" evidence="8">
    <location>
        <begin position="456"/>
        <end position="478"/>
    </location>
</feature>
<name>A0A8W8LP01_MAGGI</name>
<dbReference type="EnsemblMetazoa" id="G28932.2">
    <property type="protein sequence ID" value="G28932.2:cds"/>
    <property type="gene ID" value="G28932"/>
</dbReference>
<feature type="transmembrane region" description="Helical" evidence="8">
    <location>
        <begin position="92"/>
        <end position="113"/>
    </location>
</feature>
<keyword evidence="11" id="KW-1185">Reference proteome</keyword>
<dbReference type="Pfam" id="PF00001">
    <property type="entry name" value="7tm_1"/>
    <property type="match status" value="1"/>
</dbReference>
<accession>A0A8W8LP01</accession>
<dbReference type="Gene3D" id="1.20.1070.10">
    <property type="entry name" value="Rhodopsin 7-helix transmembrane proteins"/>
    <property type="match status" value="2"/>
</dbReference>
<evidence type="ECO:0000256" key="5">
    <source>
        <dbReference type="ARBA" id="ARBA00023136"/>
    </source>
</evidence>
<keyword evidence="2 8" id="KW-0812">Transmembrane</keyword>
<dbReference type="InterPro" id="IPR017452">
    <property type="entry name" value="GPCR_Rhodpsn_7TM"/>
</dbReference>
<evidence type="ECO:0000313" key="11">
    <source>
        <dbReference type="Proteomes" id="UP000005408"/>
    </source>
</evidence>
<organism evidence="10 11">
    <name type="scientific">Magallana gigas</name>
    <name type="common">Pacific oyster</name>
    <name type="synonym">Crassostrea gigas</name>
    <dbReference type="NCBI Taxonomy" id="29159"/>
    <lineage>
        <taxon>Eukaryota</taxon>
        <taxon>Metazoa</taxon>
        <taxon>Spiralia</taxon>
        <taxon>Lophotrochozoa</taxon>
        <taxon>Mollusca</taxon>
        <taxon>Bivalvia</taxon>
        <taxon>Autobranchia</taxon>
        <taxon>Pteriomorphia</taxon>
        <taxon>Ostreida</taxon>
        <taxon>Ostreoidea</taxon>
        <taxon>Ostreidae</taxon>
        <taxon>Magallana</taxon>
    </lineage>
</organism>
<sequence length="542" mass="61745">MENETDYAIIYKKYSTALLASNVLTLVGAAVGIIGNIIIIGFYHFRIKDKSERYFIPALAAVDFSACIINAYGNTVLNDNMFNFTEHFHCQVIWFLELFISGFSGHMVLIIALQRYLLICKPFGPHMTLRRKRAALLVTFLLTILYASPSWAMSGIKTEKREYMSKNITTTMCVFVVDYTSSAIAYSGILLFLTVANAIVCISLYLPIIRVIHRSFSTHKTCSTIVPFCGAFEDSGFENENSVSSTYRGKQQIFMNDILRELQTDDAQCTLGVSRTDLISLDDERCECGIQNALSVQTDGEILKDEDTSDKTKVSVIEIKNDSGTVNRENENERISIYSDTNGISEMCDSLDNETQTSTMGDPNQKRTSEKLTETNTTLTVTSKDNETDSHIGAEGIAKHIRENSEYHDGTISDKSNDYRKTLSTSRETRASPLKVGVRLFRTSSKLERMKATMNIMFMTIIIVYVISYIPSLVILILRYSKPDFDYLDFSETEYFVWFFFSRFVFINHIINPFIYGYFDVKLKREFVKSVRCCLRKDNEMK</sequence>
<dbReference type="GO" id="GO:0016020">
    <property type="term" value="C:membrane"/>
    <property type="evidence" value="ECO:0007669"/>
    <property type="project" value="UniProtKB-SubCell"/>
</dbReference>
<dbReference type="EnsemblMetazoa" id="G28932.3">
    <property type="protein sequence ID" value="G28932.3:cds"/>
    <property type="gene ID" value="G28932"/>
</dbReference>
<dbReference type="GO" id="GO:0004930">
    <property type="term" value="F:G protein-coupled receptor activity"/>
    <property type="evidence" value="ECO:0007669"/>
    <property type="project" value="UniProtKB-KW"/>
</dbReference>
<evidence type="ECO:0000256" key="1">
    <source>
        <dbReference type="ARBA" id="ARBA00004141"/>
    </source>
</evidence>
<evidence type="ECO:0000256" key="8">
    <source>
        <dbReference type="SAM" id="Phobius"/>
    </source>
</evidence>
<dbReference type="InterPro" id="IPR000276">
    <property type="entry name" value="GPCR_Rhodpsn"/>
</dbReference>
<dbReference type="EnsemblMetazoa" id="G28932.5">
    <property type="protein sequence ID" value="G28932.5:cds"/>
    <property type="gene ID" value="G28932"/>
</dbReference>